<gene>
    <name evidence="1" type="ORF">HNQ40_000492</name>
</gene>
<sequence>MPEPETIFYDGDCGLCHRGVGFVVRRDRKAQFTFAPLGGETFGASVPEADRLALPDSILVLTAEGGLLIKARAACHILRQLGGIWAVAGWCIGVFPNGLSDWIYDRVAAVRHRLFAKPKGVCPVLPEELRGRFLP</sequence>
<evidence type="ECO:0000313" key="1">
    <source>
        <dbReference type="EMBL" id="MBB6428686.1"/>
    </source>
</evidence>
<dbReference type="InterPro" id="IPR007263">
    <property type="entry name" value="DCC1-like"/>
</dbReference>
<proteinExistence type="predicted"/>
<name>A0A7X0LJJ8_9BACT</name>
<reference evidence="1 2" key="1">
    <citation type="submission" date="2020-08" db="EMBL/GenBank/DDBJ databases">
        <title>Genomic Encyclopedia of Type Strains, Phase IV (KMG-IV): sequencing the most valuable type-strain genomes for metagenomic binning, comparative biology and taxonomic classification.</title>
        <authorList>
            <person name="Goeker M."/>
        </authorList>
    </citation>
    <scope>NUCLEOTIDE SEQUENCE [LARGE SCALE GENOMIC DNA]</scope>
    <source>
        <strain evidence="1 2">DSM 103725</strain>
    </source>
</reference>
<dbReference type="Pfam" id="PF04134">
    <property type="entry name" value="DCC1-like"/>
    <property type="match status" value="1"/>
</dbReference>
<protein>
    <submittedName>
        <fullName evidence="1">Putative DCC family thiol-disulfide oxidoreductase YuxK</fullName>
    </submittedName>
</protein>
<comment type="caution">
    <text evidence="1">The sequence shown here is derived from an EMBL/GenBank/DDBJ whole genome shotgun (WGS) entry which is preliminary data.</text>
</comment>
<dbReference type="InterPro" id="IPR052927">
    <property type="entry name" value="DCC_oxidoreductase"/>
</dbReference>
<keyword evidence="2" id="KW-1185">Reference proteome</keyword>
<dbReference type="PANTHER" id="PTHR33639">
    <property type="entry name" value="THIOL-DISULFIDE OXIDOREDUCTASE DCC"/>
    <property type="match status" value="1"/>
</dbReference>
<organism evidence="1 2">
    <name type="scientific">Algisphaera agarilytica</name>
    <dbReference type="NCBI Taxonomy" id="1385975"/>
    <lineage>
        <taxon>Bacteria</taxon>
        <taxon>Pseudomonadati</taxon>
        <taxon>Planctomycetota</taxon>
        <taxon>Phycisphaerae</taxon>
        <taxon>Phycisphaerales</taxon>
        <taxon>Phycisphaeraceae</taxon>
        <taxon>Algisphaera</taxon>
    </lineage>
</organism>
<dbReference type="PANTHER" id="PTHR33639:SF2">
    <property type="entry name" value="DUF393 DOMAIN-CONTAINING PROTEIN"/>
    <property type="match status" value="1"/>
</dbReference>
<dbReference type="GO" id="GO:0015035">
    <property type="term" value="F:protein-disulfide reductase activity"/>
    <property type="evidence" value="ECO:0007669"/>
    <property type="project" value="InterPro"/>
</dbReference>
<dbReference type="AlphaFoldDB" id="A0A7X0LJJ8"/>
<dbReference type="RefSeq" id="WP_184676045.1">
    <property type="nucleotide sequence ID" value="NZ_JACHGY010000001.1"/>
</dbReference>
<evidence type="ECO:0000313" key="2">
    <source>
        <dbReference type="Proteomes" id="UP000541810"/>
    </source>
</evidence>
<dbReference type="EMBL" id="JACHGY010000001">
    <property type="protein sequence ID" value="MBB6428686.1"/>
    <property type="molecule type" value="Genomic_DNA"/>
</dbReference>
<dbReference type="Proteomes" id="UP000541810">
    <property type="component" value="Unassembled WGS sequence"/>
</dbReference>
<accession>A0A7X0LJJ8</accession>